<dbReference type="AlphaFoldDB" id="A0A388KMV0"/>
<dbReference type="Gene3D" id="1.25.10.10">
    <property type="entry name" value="Leucine-rich Repeat Variant"/>
    <property type="match status" value="1"/>
</dbReference>
<feature type="region of interest" description="Disordered" evidence="1">
    <location>
        <begin position="403"/>
        <end position="432"/>
    </location>
</feature>
<dbReference type="OrthoDB" id="18190at2759"/>
<protein>
    <submittedName>
        <fullName evidence="2">Uncharacterized protein</fullName>
    </submittedName>
</protein>
<comment type="caution">
    <text evidence="2">The sequence shown here is derived from an EMBL/GenBank/DDBJ whole genome shotgun (WGS) entry which is preliminary data.</text>
</comment>
<proteinExistence type="predicted"/>
<dbReference type="EMBL" id="BFEA01000145">
    <property type="protein sequence ID" value="GBG71361.1"/>
    <property type="molecule type" value="Genomic_DNA"/>
</dbReference>
<feature type="compositionally biased region" description="Basic and acidic residues" evidence="1">
    <location>
        <begin position="411"/>
        <end position="429"/>
    </location>
</feature>
<accession>A0A388KMV0</accession>
<reference evidence="2 3" key="1">
    <citation type="journal article" date="2018" name="Cell">
        <title>The Chara Genome: Secondary Complexity and Implications for Plant Terrestrialization.</title>
        <authorList>
            <person name="Nishiyama T."/>
            <person name="Sakayama H."/>
            <person name="Vries J.D."/>
            <person name="Buschmann H."/>
            <person name="Saint-Marcoux D."/>
            <person name="Ullrich K.K."/>
            <person name="Haas F.B."/>
            <person name="Vanderstraeten L."/>
            <person name="Becker D."/>
            <person name="Lang D."/>
            <person name="Vosolsobe S."/>
            <person name="Rombauts S."/>
            <person name="Wilhelmsson P.K.I."/>
            <person name="Janitza P."/>
            <person name="Kern R."/>
            <person name="Heyl A."/>
            <person name="Rumpler F."/>
            <person name="Villalobos L.I.A.C."/>
            <person name="Clay J.M."/>
            <person name="Skokan R."/>
            <person name="Toyoda A."/>
            <person name="Suzuki Y."/>
            <person name="Kagoshima H."/>
            <person name="Schijlen E."/>
            <person name="Tajeshwar N."/>
            <person name="Catarino B."/>
            <person name="Hetherington A.J."/>
            <person name="Saltykova A."/>
            <person name="Bonnot C."/>
            <person name="Breuninger H."/>
            <person name="Symeonidi A."/>
            <person name="Radhakrishnan G.V."/>
            <person name="Van Nieuwerburgh F."/>
            <person name="Deforce D."/>
            <person name="Chang C."/>
            <person name="Karol K.G."/>
            <person name="Hedrich R."/>
            <person name="Ulvskov P."/>
            <person name="Glockner G."/>
            <person name="Delwiche C.F."/>
            <person name="Petrasek J."/>
            <person name="Van de Peer Y."/>
            <person name="Friml J."/>
            <person name="Beilby M."/>
            <person name="Dolan L."/>
            <person name="Kohara Y."/>
            <person name="Sugano S."/>
            <person name="Fujiyama A."/>
            <person name="Delaux P.-M."/>
            <person name="Quint M."/>
            <person name="TheiBen G."/>
            <person name="Hagemann M."/>
            <person name="Harholt J."/>
            <person name="Dunand C."/>
            <person name="Zachgo S."/>
            <person name="Langdale J."/>
            <person name="Maumus F."/>
            <person name="Straeten D.V.D."/>
            <person name="Gould S.B."/>
            <person name="Rensing S.A."/>
        </authorList>
    </citation>
    <scope>NUCLEOTIDE SEQUENCE [LARGE SCALE GENOMIC DNA]</scope>
    <source>
        <strain evidence="2 3">S276</strain>
    </source>
</reference>
<name>A0A388KMV0_CHABU</name>
<feature type="region of interest" description="Disordered" evidence="1">
    <location>
        <begin position="452"/>
        <end position="472"/>
    </location>
</feature>
<dbReference type="InterPro" id="IPR011989">
    <property type="entry name" value="ARM-like"/>
</dbReference>
<organism evidence="2 3">
    <name type="scientific">Chara braunii</name>
    <name type="common">Braun's stonewort</name>
    <dbReference type="NCBI Taxonomy" id="69332"/>
    <lineage>
        <taxon>Eukaryota</taxon>
        <taxon>Viridiplantae</taxon>
        <taxon>Streptophyta</taxon>
        <taxon>Charophyceae</taxon>
        <taxon>Charales</taxon>
        <taxon>Characeae</taxon>
        <taxon>Chara</taxon>
    </lineage>
</organism>
<dbReference type="PANTHER" id="PTHR20938">
    <property type="entry name" value="INTEGRATOR COMPLEX SUBUNIT 4"/>
    <property type="match status" value="1"/>
</dbReference>
<dbReference type="STRING" id="69332.A0A388KMV0"/>
<gene>
    <name evidence="2" type="ORF">CBR_g8780</name>
</gene>
<dbReference type="PANTHER" id="PTHR20938:SF0">
    <property type="entry name" value="INTEGRATOR COMPLEX SUBUNIT 4"/>
    <property type="match status" value="1"/>
</dbReference>
<dbReference type="Proteomes" id="UP000265515">
    <property type="component" value="Unassembled WGS sequence"/>
</dbReference>
<feature type="region of interest" description="Disordered" evidence="1">
    <location>
        <begin position="664"/>
        <end position="684"/>
    </location>
</feature>
<sequence>MPTSQIVDYGAASCCVEGTGGSLTSVQQKKVDDAFVQICGAIADMSMKVRLEACLGLGRLVRASEKVLIQSLSKKILLNKDTRDRDERDTERLEVNGGGGGKEEESIPMDDDDNIEVSKNAEGNMLLANVSAGVLIHALEDEFKEVRLAAIDSITKLGKGCSAFAKRASGFLLDMLSDEFHSVRVRAANALLEMTVSYDVKGDEVQGALTLAAEKSRDSRQAGYRLLVASRYGCLGSIRAAVRALLEAHSRNPQDEPEILFVLWSIGRNNPWLIECLSDELLQEANGILDGEGSIDDLAYVARLVLLLSAATSRNRNVMSLLPSHMFEHARILASKISHIPLNLDVCVLSHGVNSYIAFSSSSSSPSSWENDDTCRFPTATDSDSVIRQSGVRTMGCEGGGLTHPACGGRGTERQEDECSKREELRDRDENDDDACCNPGCWQHSCAFPSQQASGGGKRTKSSSSSSSSFGFLIPDARPNPWDLGYNAKSAAALPRQQTEYADQSRPSLPKTASPQVLRVMQGIMDGLAFIKTSVDGGCFSMALKSLRDCRAELSAIAQMAGGEISTMARFCALYIRAVAIMVKFRRAIVAMNRCCGHRSRRRHGQALSLGQLAHQLVEVTWEMEGRFQWISSALRWSVYELRIAGYLMELSCHQSQCKSAADIQETTGGNKRREGGSSENMTHSRISEVTVRKMVGLVAWMTCEKVPAAFTLLQHVKRRFQGIWEKAGNGNVGEAQSLWKNYLDQISAQVITSYWPMMKLTCNRSLNEVWADLRPPSTTADHPIEFIKRYADHIP</sequence>
<evidence type="ECO:0000313" key="3">
    <source>
        <dbReference type="Proteomes" id="UP000265515"/>
    </source>
</evidence>
<evidence type="ECO:0000256" key="1">
    <source>
        <dbReference type="SAM" id="MobiDB-lite"/>
    </source>
</evidence>
<feature type="region of interest" description="Disordered" evidence="1">
    <location>
        <begin position="86"/>
        <end position="111"/>
    </location>
</feature>
<dbReference type="InterPro" id="IPR016024">
    <property type="entry name" value="ARM-type_fold"/>
</dbReference>
<dbReference type="SUPFAM" id="SSF48371">
    <property type="entry name" value="ARM repeat"/>
    <property type="match status" value="1"/>
</dbReference>
<keyword evidence="3" id="KW-1185">Reference proteome</keyword>
<dbReference type="Gramene" id="GBG71361">
    <property type="protein sequence ID" value="GBG71361"/>
    <property type="gene ID" value="CBR_g8780"/>
</dbReference>
<evidence type="ECO:0000313" key="2">
    <source>
        <dbReference type="EMBL" id="GBG71361.1"/>
    </source>
</evidence>